<dbReference type="InterPro" id="IPR008972">
    <property type="entry name" value="Cupredoxin"/>
</dbReference>
<organism evidence="4 5">
    <name type="scientific">Thanatephorus cucumeris (strain AG1-IB / isolate 7/3/14)</name>
    <name type="common">Lettuce bottom rot fungus</name>
    <name type="synonym">Rhizoctonia solani</name>
    <dbReference type="NCBI Taxonomy" id="1108050"/>
    <lineage>
        <taxon>Eukaryota</taxon>
        <taxon>Fungi</taxon>
        <taxon>Dikarya</taxon>
        <taxon>Basidiomycota</taxon>
        <taxon>Agaricomycotina</taxon>
        <taxon>Agaricomycetes</taxon>
        <taxon>Cantharellales</taxon>
        <taxon>Ceratobasidiaceae</taxon>
        <taxon>Rhizoctonia</taxon>
        <taxon>Rhizoctonia solani AG-1</taxon>
    </lineage>
</organism>
<dbReference type="AlphaFoldDB" id="A0A0B7F689"/>
<feature type="region of interest" description="Disordered" evidence="1">
    <location>
        <begin position="27"/>
        <end position="78"/>
    </location>
</feature>
<dbReference type="InterPro" id="IPR052953">
    <property type="entry name" value="Ser-rich/MCO-related"/>
</dbReference>
<feature type="region of interest" description="Disordered" evidence="1">
    <location>
        <begin position="341"/>
        <end position="405"/>
    </location>
</feature>
<name>A0A0B7F689_THACB</name>
<keyword evidence="5" id="KW-1185">Reference proteome</keyword>
<evidence type="ECO:0000256" key="2">
    <source>
        <dbReference type="SAM" id="SignalP"/>
    </source>
</evidence>
<accession>A0A0B7F689</accession>
<reference evidence="4 5" key="1">
    <citation type="submission" date="2014-11" db="EMBL/GenBank/DDBJ databases">
        <authorList>
            <person name="Wibberg Daniel"/>
        </authorList>
    </citation>
    <scope>NUCLEOTIDE SEQUENCE [LARGE SCALE GENOMIC DNA]</scope>
    <source>
        <strain evidence="4">Rhizoctonia solani AG1-IB 7/3/14</strain>
    </source>
</reference>
<feature type="compositionally biased region" description="Polar residues" evidence="1">
    <location>
        <begin position="390"/>
        <end position="402"/>
    </location>
</feature>
<feature type="signal peptide" evidence="2">
    <location>
        <begin position="1"/>
        <end position="20"/>
    </location>
</feature>
<dbReference type="STRING" id="1108050.A0A0B7F689"/>
<evidence type="ECO:0000313" key="4">
    <source>
        <dbReference type="EMBL" id="CEL51742.1"/>
    </source>
</evidence>
<dbReference type="InterPro" id="IPR003245">
    <property type="entry name" value="Phytocyanin_dom"/>
</dbReference>
<evidence type="ECO:0000256" key="1">
    <source>
        <dbReference type="SAM" id="MobiDB-lite"/>
    </source>
</evidence>
<dbReference type="GO" id="GO:0009055">
    <property type="term" value="F:electron transfer activity"/>
    <property type="evidence" value="ECO:0007669"/>
    <property type="project" value="InterPro"/>
</dbReference>
<feature type="compositionally biased region" description="Low complexity" evidence="1">
    <location>
        <begin position="375"/>
        <end position="386"/>
    </location>
</feature>
<feature type="chain" id="PRO_5002126312" description="Phytocyanin domain-containing protein" evidence="2">
    <location>
        <begin position="21"/>
        <end position="426"/>
    </location>
</feature>
<gene>
    <name evidence="4" type="ORF">RSOLAG1IB_00277</name>
</gene>
<feature type="compositionally biased region" description="Low complexity" evidence="1">
    <location>
        <begin position="27"/>
        <end position="45"/>
    </location>
</feature>
<feature type="compositionally biased region" description="Polar residues" evidence="1">
    <location>
        <begin position="51"/>
        <end position="61"/>
    </location>
</feature>
<dbReference type="PANTHER" id="PTHR34883">
    <property type="entry name" value="SERINE-RICH PROTEIN, PUTATIVE-RELATED-RELATED"/>
    <property type="match status" value="1"/>
</dbReference>
<dbReference type="Gene3D" id="2.60.40.420">
    <property type="entry name" value="Cupredoxins - blue copper proteins"/>
    <property type="match status" value="1"/>
</dbReference>
<keyword evidence="2" id="KW-0732">Signal</keyword>
<feature type="compositionally biased region" description="Low complexity" evidence="1">
    <location>
        <begin position="62"/>
        <end position="77"/>
    </location>
</feature>
<dbReference type="Proteomes" id="UP000059188">
    <property type="component" value="Unassembled WGS sequence"/>
</dbReference>
<dbReference type="Pfam" id="PF02298">
    <property type="entry name" value="Cu_bind_like"/>
    <property type="match status" value="1"/>
</dbReference>
<protein>
    <recommendedName>
        <fullName evidence="3">Phytocyanin domain-containing protein</fullName>
    </recommendedName>
</protein>
<dbReference type="SUPFAM" id="SSF49503">
    <property type="entry name" value="Cupredoxins"/>
    <property type="match status" value="1"/>
</dbReference>
<dbReference type="EMBL" id="LN679100">
    <property type="protein sequence ID" value="CEL51742.1"/>
    <property type="molecule type" value="Genomic_DNA"/>
</dbReference>
<dbReference type="OrthoDB" id="2331100at2759"/>
<evidence type="ECO:0000313" key="5">
    <source>
        <dbReference type="Proteomes" id="UP000059188"/>
    </source>
</evidence>
<dbReference type="PANTHER" id="PTHR34883:SF8">
    <property type="entry name" value="EXTRACELLULAR SERINE-RICH PROTEIN (AFU_ORTHOLOGUE AFUA_6G00670)"/>
    <property type="match status" value="1"/>
</dbReference>
<evidence type="ECO:0000259" key="3">
    <source>
        <dbReference type="Pfam" id="PF02298"/>
    </source>
</evidence>
<feature type="domain" description="Phytocyanin" evidence="3">
    <location>
        <begin position="188"/>
        <end position="257"/>
    </location>
</feature>
<sequence>MVRIFAPIFSALALSSAVLAVPMMGMSSEPSVSEPAPVAAGPSSSTLMHDATSTSAANAHGSTTTTMAHEATSTSAAMGHETATTSAAMGHETTTSAAMHQSTTSTSAAAHVTTAPSYGSGYANWGTDLNSCVQMCQAKFGGGLSSASAPPPTTTTAAPVAGTGATHTVIVAPTKGVLRYVPFAVNASVGDTVRFMWGAGPHTVTKSSALTVCNKSAEVSTFASGQQNASFVFDQVVNNTEPTFFYCAVPNHCQKGMFGIINPPSAPAGAATSVGAMMSTWTSQNPDLAKMQTAVDSMTINTPAYNWASNLDVSSIPTEAHQSLVENVFYTRMFYAMNTGADQSASRPDGQPISIPNDVNTLLTGTAGNPGGANGAPAGATPSGTPVSAPANSTPSPQPSTNGAGSVAASSALIAAFAILSSLFLL</sequence>
<proteinExistence type="predicted"/>